<protein>
    <recommendedName>
        <fullName evidence="2">Metallo-beta-lactamase domain-containing protein</fullName>
    </recommendedName>
</protein>
<gene>
    <name evidence="3" type="ORF">ARALYDRAFT_313393</name>
</gene>
<dbReference type="InterPro" id="IPR041516">
    <property type="entry name" value="LACTB2_WH"/>
</dbReference>
<feature type="region of interest" description="Disordered" evidence="1">
    <location>
        <begin position="639"/>
        <end position="658"/>
    </location>
</feature>
<dbReference type="STRING" id="81972.D7KAJ4"/>
<dbReference type="EMBL" id="GL348713">
    <property type="protein sequence ID" value="EFH66952.1"/>
    <property type="molecule type" value="Genomic_DNA"/>
</dbReference>
<dbReference type="InterPro" id="IPR001279">
    <property type="entry name" value="Metallo-B-lactamas"/>
</dbReference>
<evidence type="ECO:0000313" key="3">
    <source>
        <dbReference type="EMBL" id="EFH66952.1"/>
    </source>
</evidence>
<dbReference type="Gene3D" id="1.10.10.10">
    <property type="entry name" value="Winged helix-like DNA-binding domain superfamily/Winged helix DNA-binding domain"/>
    <property type="match status" value="1"/>
</dbReference>
<dbReference type="FunFam" id="1.10.10.10:FF:000534">
    <property type="entry name" value="Metallo-hydrolase/oxidoreductase superfamily protein"/>
    <property type="match status" value="1"/>
</dbReference>
<dbReference type="PANTHER" id="PTHR23131:SF0">
    <property type="entry name" value="ENDORIBONUCLEASE LACTB2"/>
    <property type="match status" value="1"/>
</dbReference>
<dbReference type="InterPro" id="IPR050662">
    <property type="entry name" value="Sec-metab_biosynth-thioest"/>
</dbReference>
<dbReference type="InterPro" id="IPR036866">
    <property type="entry name" value="RibonucZ/Hydroxyglut_hydro"/>
</dbReference>
<evidence type="ECO:0000259" key="2">
    <source>
        <dbReference type="SMART" id="SM00849"/>
    </source>
</evidence>
<evidence type="ECO:0000313" key="4">
    <source>
        <dbReference type="Proteomes" id="UP000008694"/>
    </source>
</evidence>
<sequence>MGNLKLALIIKNPRDDVEFLLEKENQPAKFGEEAYDSFVDSDLWDLPSTDLLALEDGVRSGFSISILESCSEEVDLMNFDFESTLILLLANLGIGISDVGEWRFVRSVEEPEFGPDSCVRTCFISGKLLNTDRSLQDNCKWMSMEACFDSLIDVKPGCDRVGPLVLLGLGDGSCQSLKQKLSSSLPIQEYPPGVMLVPMRSRTLKPFKTTNLVVFAPENGSGDHQGTDFVAHGDALIVDPGCLFKLHVELKKIVDALPRKLIVFVTHHHRDHIDGLSAIQESNPDAILVAHVKTRHHIDGWSGNYTPVSGGENIYVNGHKLTVIFAPGHTDGHMALVHISTQSLIVGDHCVGQGSTFLDIRGGGNMTEYFQSTYKFLELSPNVVIPMHGRVNLWPKHMLCGYLKNRRSREESILKATEDGAQTLYDIVANVYSSVDRRFWWAAASNVRLHIDKLAVENKLPEGFSIQKFKASCGLRFAIRWTVGYIRSKIPFKINKPEKEIDSFLVLGSNRVSAPESMVFPGEMAATTTTRPEQRSKTLHNFPLPNLWGNQRHLKCMKIDSISNGGSGDHRLRRRSPPLKFADSSVSIPFRFGNSDHRRPFKSGSEEGIEEFRVKIMSDLKTVRDKITQSMFNKDVIEEEEEEDIDGSGSGQEKEVSPVKPWNLRKRRAACKEPESNSLNHQIYKGFVIEEKIVKNHPSPVRGGGVVEAETTKKMRVKFSVKLSKKEIEEDFIGILGHRPPRRPKKRPRTVQKKLDSLYPGLYLTEVTHDAYKVPEETKV</sequence>
<dbReference type="SUPFAM" id="SSF56281">
    <property type="entry name" value="Metallo-hydrolase/oxidoreductase"/>
    <property type="match status" value="1"/>
</dbReference>
<reference evidence="4" key="1">
    <citation type="journal article" date="2011" name="Nat. Genet.">
        <title>The Arabidopsis lyrata genome sequence and the basis of rapid genome size change.</title>
        <authorList>
            <person name="Hu T.T."/>
            <person name="Pattyn P."/>
            <person name="Bakker E.G."/>
            <person name="Cao J."/>
            <person name="Cheng J.-F."/>
            <person name="Clark R.M."/>
            <person name="Fahlgren N."/>
            <person name="Fawcett J.A."/>
            <person name="Grimwood J."/>
            <person name="Gundlach H."/>
            <person name="Haberer G."/>
            <person name="Hollister J.D."/>
            <person name="Ossowski S."/>
            <person name="Ottilar R.P."/>
            <person name="Salamov A.A."/>
            <person name="Schneeberger K."/>
            <person name="Spannagl M."/>
            <person name="Wang X."/>
            <person name="Yang L."/>
            <person name="Nasrallah M.E."/>
            <person name="Bergelson J."/>
            <person name="Carrington J.C."/>
            <person name="Gaut B.S."/>
            <person name="Schmutz J."/>
            <person name="Mayer K.F.X."/>
            <person name="Van de Peer Y."/>
            <person name="Grigoriev I.V."/>
            <person name="Nordborg M."/>
            <person name="Weigel D."/>
            <person name="Guo Y.-L."/>
        </authorList>
    </citation>
    <scope>NUCLEOTIDE SEQUENCE [LARGE SCALE GENOMIC DNA]</scope>
    <source>
        <strain evidence="4">cv. MN47</strain>
    </source>
</reference>
<dbReference type="Proteomes" id="UP000008694">
    <property type="component" value="Unassembled WGS sequence"/>
</dbReference>
<dbReference type="InterPro" id="IPR012438">
    <property type="entry name" value="DUF1639"/>
</dbReference>
<dbReference type="Pfam" id="PF00753">
    <property type="entry name" value="Lactamase_B"/>
    <property type="match status" value="1"/>
</dbReference>
<name>D7KAJ4_ARALL</name>
<dbReference type="InterPro" id="IPR036388">
    <property type="entry name" value="WH-like_DNA-bd_sf"/>
</dbReference>
<evidence type="ECO:0000256" key="1">
    <source>
        <dbReference type="SAM" id="MobiDB-lite"/>
    </source>
</evidence>
<dbReference type="GO" id="GO:0009536">
    <property type="term" value="C:plastid"/>
    <property type="evidence" value="ECO:0007669"/>
    <property type="project" value="TreeGrafter"/>
</dbReference>
<dbReference type="eggNOG" id="KOG0813">
    <property type="taxonomic scope" value="Eukaryota"/>
</dbReference>
<dbReference type="Gramene" id="fgenesh1_pm.C_scaffold_1002173">
    <property type="protein sequence ID" value="fgenesh1_pm.C_scaffold_1002173"/>
    <property type="gene ID" value="fgenesh1_pm.C_scaffold_1002173"/>
</dbReference>
<dbReference type="FunFam" id="3.60.15.10:FF:000032">
    <property type="entry name" value="Metallo-hydrolase/oxidoreductase superfamily protein"/>
    <property type="match status" value="1"/>
</dbReference>
<proteinExistence type="predicted"/>
<accession>D7KAJ4</accession>
<organism evidence="4">
    <name type="scientific">Arabidopsis lyrata subsp. lyrata</name>
    <name type="common">Lyre-leaved rock-cress</name>
    <dbReference type="NCBI Taxonomy" id="81972"/>
    <lineage>
        <taxon>Eukaryota</taxon>
        <taxon>Viridiplantae</taxon>
        <taxon>Streptophyta</taxon>
        <taxon>Embryophyta</taxon>
        <taxon>Tracheophyta</taxon>
        <taxon>Spermatophyta</taxon>
        <taxon>Magnoliopsida</taxon>
        <taxon>eudicotyledons</taxon>
        <taxon>Gunneridae</taxon>
        <taxon>Pentapetalae</taxon>
        <taxon>rosids</taxon>
        <taxon>malvids</taxon>
        <taxon>Brassicales</taxon>
        <taxon>Brassicaceae</taxon>
        <taxon>Camelineae</taxon>
        <taxon>Arabidopsis</taxon>
    </lineage>
</organism>
<keyword evidence="4" id="KW-1185">Reference proteome</keyword>
<dbReference type="Pfam" id="PF17778">
    <property type="entry name" value="WHD_BLACT"/>
    <property type="match status" value="1"/>
</dbReference>
<dbReference type="PANTHER" id="PTHR23131">
    <property type="entry name" value="ENDORIBONUCLEASE LACTB2"/>
    <property type="match status" value="1"/>
</dbReference>
<dbReference type="AlphaFoldDB" id="D7KAJ4"/>
<dbReference type="Gene3D" id="3.60.15.10">
    <property type="entry name" value="Ribonuclease Z/Hydroxyacylglutathione hydrolase-like"/>
    <property type="match status" value="1"/>
</dbReference>
<dbReference type="HOGENOM" id="CLU_359177_0_0_1"/>
<feature type="domain" description="Metallo-beta-lactamase" evidence="2">
    <location>
        <begin position="225"/>
        <end position="388"/>
    </location>
</feature>
<dbReference type="SMART" id="SM00849">
    <property type="entry name" value="Lactamase_B"/>
    <property type="match status" value="1"/>
</dbReference>
<dbReference type="Pfam" id="PF07797">
    <property type="entry name" value="DUF1639"/>
    <property type="match status" value="1"/>
</dbReference>